<organism evidence="2 3">
    <name type="scientific">Araneus ventricosus</name>
    <name type="common">Orbweaver spider</name>
    <name type="synonym">Epeira ventricosa</name>
    <dbReference type="NCBI Taxonomy" id="182803"/>
    <lineage>
        <taxon>Eukaryota</taxon>
        <taxon>Metazoa</taxon>
        <taxon>Ecdysozoa</taxon>
        <taxon>Arthropoda</taxon>
        <taxon>Chelicerata</taxon>
        <taxon>Arachnida</taxon>
        <taxon>Araneae</taxon>
        <taxon>Araneomorphae</taxon>
        <taxon>Entelegynae</taxon>
        <taxon>Araneoidea</taxon>
        <taxon>Araneidae</taxon>
        <taxon>Araneus</taxon>
    </lineage>
</organism>
<gene>
    <name evidence="2" type="ORF">AVEN_3182_1</name>
</gene>
<name>A0A4Y2KHI8_ARAVE</name>
<evidence type="ECO:0000313" key="3">
    <source>
        <dbReference type="Proteomes" id="UP000499080"/>
    </source>
</evidence>
<dbReference type="Proteomes" id="UP000499080">
    <property type="component" value="Unassembled WGS sequence"/>
</dbReference>
<evidence type="ECO:0000256" key="1">
    <source>
        <dbReference type="SAM" id="MobiDB-lite"/>
    </source>
</evidence>
<dbReference type="EMBL" id="BGPR01004617">
    <property type="protein sequence ID" value="GBN01432.1"/>
    <property type="molecule type" value="Genomic_DNA"/>
</dbReference>
<accession>A0A4Y2KHI8</accession>
<evidence type="ECO:0000313" key="2">
    <source>
        <dbReference type="EMBL" id="GBN01432.1"/>
    </source>
</evidence>
<protein>
    <submittedName>
        <fullName evidence="2">Uncharacterized protein</fullName>
    </submittedName>
</protein>
<feature type="region of interest" description="Disordered" evidence="1">
    <location>
        <begin position="49"/>
        <end position="78"/>
    </location>
</feature>
<dbReference type="AlphaFoldDB" id="A0A4Y2KHI8"/>
<reference evidence="2 3" key="1">
    <citation type="journal article" date="2019" name="Sci. Rep.">
        <title>Orb-weaving spider Araneus ventricosus genome elucidates the spidroin gene catalogue.</title>
        <authorList>
            <person name="Kono N."/>
            <person name="Nakamura H."/>
            <person name="Ohtoshi R."/>
            <person name="Moran D.A.P."/>
            <person name="Shinohara A."/>
            <person name="Yoshida Y."/>
            <person name="Fujiwara M."/>
            <person name="Mori M."/>
            <person name="Tomita M."/>
            <person name="Arakawa K."/>
        </authorList>
    </citation>
    <scope>NUCLEOTIDE SEQUENCE [LARGE SCALE GENOMIC DNA]</scope>
</reference>
<comment type="caution">
    <text evidence="2">The sequence shown here is derived from an EMBL/GenBank/DDBJ whole genome shotgun (WGS) entry which is preliminary data.</text>
</comment>
<sequence>MSVCEHDDSKTIRATGMKFVESSFTHAIYEAQLTHFCQIHERCEVVRNSRNSHGKVTGPPSSLAESGRRKGPTKPFPDCVIPEGLRLRLTATWPRVGHTSSQGNALRTPRANAIEELKTEFCHWEKGSHLQQMKS</sequence>
<keyword evidence="3" id="KW-1185">Reference proteome</keyword>
<proteinExistence type="predicted"/>